<keyword evidence="4 6" id="KW-1133">Transmembrane helix</keyword>
<dbReference type="PANTHER" id="PTHR43840">
    <property type="entry name" value="MITOCHONDRIAL METAL TRANSPORTER 1-RELATED"/>
    <property type="match status" value="1"/>
</dbReference>
<dbReference type="AlphaFoldDB" id="A0AA37WYC7"/>
<sequence length="296" mass="32141">MSLSTQSHERNALVISCILAGMFAVGGVIIGWWLGSYVIAFDGFYSSVSLGLTLLSLIAAKAIRGNRNKQFPNGKAVLEPLVIAIKGVAILTVVAISFVSACNALMQGPSPMQLDIAGLFGVVNILGCGIAWWLLLKMNNAHSTGLIEAEIKQWKMDTWLSVAVTAGFLCAWLMTMTPWAHYANYADPLMMIMIAGYFVSVPLAMIRDAMRELLGMSSQPELVSKVSACIKRHPMAAQVKLAAVVKVGPELQVNLDINADHQDALKPKQLKRMKQSMLADLSELPFDIKLKLNLAL</sequence>
<dbReference type="GO" id="GO:0015093">
    <property type="term" value="F:ferrous iron transmembrane transporter activity"/>
    <property type="evidence" value="ECO:0007669"/>
    <property type="project" value="TreeGrafter"/>
</dbReference>
<gene>
    <name evidence="8" type="ORF">GCM10007894_08730</name>
</gene>
<feature type="domain" description="Cation efflux protein transmembrane" evidence="7">
    <location>
        <begin position="13"/>
        <end position="214"/>
    </location>
</feature>
<dbReference type="Gene3D" id="1.20.1510.10">
    <property type="entry name" value="Cation efflux protein transmembrane domain"/>
    <property type="match status" value="1"/>
</dbReference>
<evidence type="ECO:0000256" key="4">
    <source>
        <dbReference type="ARBA" id="ARBA00022989"/>
    </source>
</evidence>
<comment type="caution">
    <text evidence="8">The sequence shown here is derived from an EMBL/GenBank/DDBJ whole genome shotgun (WGS) entry which is preliminary data.</text>
</comment>
<feature type="transmembrane region" description="Helical" evidence="6">
    <location>
        <begin position="12"/>
        <end position="33"/>
    </location>
</feature>
<evidence type="ECO:0000256" key="1">
    <source>
        <dbReference type="ARBA" id="ARBA00004141"/>
    </source>
</evidence>
<evidence type="ECO:0000313" key="9">
    <source>
        <dbReference type="Proteomes" id="UP001157439"/>
    </source>
</evidence>
<dbReference type="EMBL" id="BSPO01000002">
    <property type="protein sequence ID" value="GLS82896.1"/>
    <property type="molecule type" value="Genomic_DNA"/>
</dbReference>
<dbReference type="GO" id="GO:0006882">
    <property type="term" value="P:intracellular zinc ion homeostasis"/>
    <property type="evidence" value="ECO:0007669"/>
    <property type="project" value="TreeGrafter"/>
</dbReference>
<feature type="transmembrane region" description="Helical" evidence="6">
    <location>
        <begin position="39"/>
        <end position="60"/>
    </location>
</feature>
<feature type="transmembrane region" description="Helical" evidence="6">
    <location>
        <begin position="118"/>
        <end position="136"/>
    </location>
</feature>
<dbReference type="GO" id="GO:0005886">
    <property type="term" value="C:plasma membrane"/>
    <property type="evidence" value="ECO:0007669"/>
    <property type="project" value="TreeGrafter"/>
</dbReference>
<feature type="transmembrane region" description="Helical" evidence="6">
    <location>
        <begin position="81"/>
        <end position="106"/>
    </location>
</feature>
<evidence type="ECO:0000256" key="3">
    <source>
        <dbReference type="ARBA" id="ARBA00022692"/>
    </source>
</evidence>
<dbReference type="InterPro" id="IPR050291">
    <property type="entry name" value="CDF_Transporter"/>
</dbReference>
<dbReference type="Proteomes" id="UP001157439">
    <property type="component" value="Unassembled WGS sequence"/>
</dbReference>
<keyword evidence="9" id="KW-1185">Reference proteome</keyword>
<organism evidence="8 9">
    <name type="scientific">Paraferrimonas haliotis</name>
    <dbReference type="NCBI Taxonomy" id="2013866"/>
    <lineage>
        <taxon>Bacteria</taxon>
        <taxon>Pseudomonadati</taxon>
        <taxon>Pseudomonadota</taxon>
        <taxon>Gammaproteobacteria</taxon>
        <taxon>Alteromonadales</taxon>
        <taxon>Ferrimonadaceae</taxon>
        <taxon>Paraferrimonas</taxon>
    </lineage>
</organism>
<dbReference type="SUPFAM" id="SSF161111">
    <property type="entry name" value="Cation efflux protein transmembrane domain-like"/>
    <property type="match status" value="1"/>
</dbReference>
<dbReference type="InterPro" id="IPR058533">
    <property type="entry name" value="Cation_efflux_TM"/>
</dbReference>
<comment type="subcellular location">
    <subcellularLocation>
        <location evidence="1">Membrane</location>
        <topology evidence="1">Multi-pass membrane protein</topology>
    </subcellularLocation>
</comment>
<dbReference type="PANTHER" id="PTHR43840:SF15">
    <property type="entry name" value="MITOCHONDRIAL METAL TRANSPORTER 1-RELATED"/>
    <property type="match status" value="1"/>
</dbReference>
<evidence type="ECO:0000313" key="8">
    <source>
        <dbReference type="EMBL" id="GLS82896.1"/>
    </source>
</evidence>
<keyword evidence="2" id="KW-0813">Transport</keyword>
<dbReference type="Pfam" id="PF01545">
    <property type="entry name" value="Cation_efflux"/>
    <property type="match status" value="1"/>
</dbReference>
<keyword evidence="3 6" id="KW-0812">Transmembrane</keyword>
<evidence type="ECO:0000256" key="5">
    <source>
        <dbReference type="ARBA" id="ARBA00023136"/>
    </source>
</evidence>
<reference evidence="8 9" key="1">
    <citation type="journal article" date="2014" name="Int. J. Syst. Evol. Microbiol.">
        <title>Complete genome sequence of Corynebacterium casei LMG S-19264T (=DSM 44701T), isolated from a smear-ripened cheese.</title>
        <authorList>
            <consortium name="US DOE Joint Genome Institute (JGI-PGF)"/>
            <person name="Walter F."/>
            <person name="Albersmeier A."/>
            <person name="Kalinowski J."/>
            <person name="Ruckert C."/>
        </authorList>
    </citation>
    <scope>NUCLEOTIDE SEQUENCE [LARGE SCALE GENOMIC DNA]</scope>
    <source>
        <strain evidence="8 9">NBRC 112785</strain>
    </source>
</reference>
<feature type="transmembrane region" description="Helical" evidence="6">
    <location>
        <begin position="188"/>
        <end position="206"/>
    </location>
</feature>
<feature type="transmembrane region" description="Helical" evidence="6">
    <location>
        <begin position="157"/>
        <end position="176"/>
    </location>
</feature>
<evidence type="ECO:0000256" key="2">
    <source>
        <dbReference type="ARBA" id="ARBA00022448"/>
    </source>
</evidence>
<dbReference type="GO" id="GO:0015341">
    <property type="term" value="F:zinc efflux antiporter activity"/>
    <property type="evidence" value="ECO:0007669"/>
    <property type="project" value="TreeGrafter"/>
</dbReference>
<dbReference type="RefSeq" id="WP_095497521.1">
    <property type="nucleotide sequence ID" value="NZ_BSPO01000002.1"/>
</dbReference>
<dbReference type="GO" id="GO:0015086">
    <property type="term" value="F:cadmium ion transmembrane transporter activity"/>
    <property type="evidence" value="ECO:0007669"/>
    <property type="project" value="TreeGrafter"/>
</dbReference>
<accession>A0AA37WYC7</accession>
<proteinExistence type="predicted"/>
<protein>
    <submittedName>
        <fullName evidence="8">Cobalt-zinc-cadmium resistance protein</fullName>
    </submittedName>
</protein>
<evidence type="ECO:0000259" key="7">
    <source>
        <dbReference type="Pfam" id="PF01545"/>
    </source>
</evidence>
<keyword evidence="5 6" id="KW-0472">Membrane</keyword>
<evidence type="ECO:0000256" key="6">
    <source>
        <dbReference type="SAM" id="Phobius"/>
    </source>
</evidence>
<dbReference type="InterPro" id="IPR027469">
    <property type="entry name" value="Cation_efflux_TMD_sf"/>
</dbReference>
<name>A0AA37WYC7_9GAMM</name>